<comment type="caution">
    <text evidence="2">The sequence shown here is derived from an EMBL/GenBank/DDBJ whole genome shotgun (WGS) entry which is preliminary data.</text>
</comment>
<keyword evidence="1" id="KW-1133">Transmembrane helix</keyword>
<evidence type="ECO:0000256" key="1">
    <source>
        <dbReference type="SAM" id="Phobius"/>
    </source>
</evidence>
<keyword evidence="3" id="KW-1185">Reference proteome</keyword>
<proteinExistence type="predicted"/>
<sequence length="363" mass="41054">MRDQNAVITIQDKFFICNSLPAKHLYNYTITQLTTMEFPDNFRIQLKSLEDSLEPGVIFQRKSPNGNSTKTDFSVCRDETSISSSRSSSSSDFRIHCRKSDKTKLVLPDRHHNKSKYCKIFRRPRIIATICLLIATATVIAFITLLGKSTQAHQFQTFSGHTFDSPLLPTALIAQSPEDFHNLGQKDTIIIQNLGDNLETPFPLLSANDTKYITTMEVSGAVSEAWLLFLLQSFDNVVNLTIDTACVSVRSGSEGLKSIISSSLRHENVLRLEIENLNRSSVAKLLFQWDFVILETLLIRIAHLDQVLFRELKGFLEKSKVSLEEVRIFDSVMCTDCNITELDNVGHFNFIVHDTQNDILLSS</sequence>
<accession>A0A8J2JSU1</accession>
<organism evidence="2 3">
    <name type="scientific">Allacma fusca</name>
    <dbReference type="NCBI Taxonomy" id="39272"/>
    <lineage>
        <taxon>Eukaryota</taxon>
        <taxon>Metazoa</taxon>
        <taxon>Ecdysozoa</taxon>
        <taxon>Arthropoda</taxon>
        <taxon>Hexapoda</taxon>
        <taxon>Collembola</taxon>
        <taxon>Symphypleona</taxon>
        <taxon>Sminthuridae</taxon>
        <taxon>Allacma</taxon>
    </lineage>
</organism>
<feature type="transmembrane region" description="Helical" evidence="1">
    <location>
        <begin position="126"/>
        <end position="147"/>
    </location>
</feature>
<keyword evidence="1" id="KW-0472">Membrane</keyword>
<keyword evidence="1" id="KW-0812">Transmembrane</keyword>
<reference evidence="2" key="1">
    <citation type="submission" date="2021-06" db="EMBL/GenBank/DDBJ databases">
        <authorList>
            <person name="Hodson N. C."/>
            <person name="Mongue J. A."/>
            <person name="Jaron S. K."/>
        </authorList>
    </citation>
    <scope>NUCLEOTIDE SEQUENCE</scope>
</reference>
<dbReference type="EMBL" id="CAJVCH010124184">
    <property type="protein sequence ID" value="CAG7725591.1"/>
    <property type="molecule type" value="Genomic_DNA"/>
</dbReference>
<dbReference type="AlphaFoldDB" id="A0A8J2JSU1"/>
<gene>
    <name evidence="2" type="ORF">AFUS01_LOCUS14542</name>
</gene>
<evidence type="ECO:0000313" key="2">
    <source>
        <dbReference type="EMBL" id="CAG7725591.1"/>
    </source>
</evidence>
<protein>
    <submittedName>
        <fullName evidence="2">Uncharacterized protein</fullName>
    </submittedName>
</protein>
<dbReference type="Proteomes" id="UP000708208">
    <property type="component" value="Unassembled WGS sequence"/>
</dbReference>
<name>A0A8J2JSU1_9HEXA</name>
<evidence type="ECO:0000313" key="3">
    <source>
        <dbReference type="Proteomes" id="UP000708208"/>
    </source>
</evidence>